<comment type="subcellular location">
    <subcellularLocation>
        <location evidence="1">Nucleus</location>
        <location evidence="1">Nuclear pore complex</location>
    </subcellularLocation>
</comment>
<evidence type="ECO:0000256" key="1">
    <source>
        <dbReference type="ARBA" id="ARBA00004567"/>
    </source>
</evidence>
<dbReference type="GO" id="GO:0006606">
    <property type="term" value="P:protein import into nucleus"/>
    <property type="evidence" value="ECO:0007669"/>
    <property type="project" value="TreeGrafter"/>
</dbReference>
<keyword evidence="3" id="KW-0509">mRNA transport</keyword>
<dbReference type="OrthoDB" id="341482at2759"/>
<gene>
    <name evidence="9" type="ORF">D9619_000772</name>
</gene>
<keyword evidence="10" id="KW-1185">Reference proteome</keyword>
<dbReference type="GO" id="GO:0000055">
    <property type="term" value="P:ribosomal large subunit export from nucleus"/>
    <property type="evidence" value="ECO:0007669"/>
    <property type="project" value="InterPro"/>
</dbReference>
<keyword evidence="7" id="KW-0539">Nucleus</keyword>
<accession>A0A8H5F2E9</accession>
<name>A0A8H5F2E9_9AGAR</name>
<sequence>MSDPTEWTKLLHNHPIFSLPEQLKASTSSALNPLELSTTTLPNFTKGDVYTPSGRRQVMLLKDTDLIVASGKELRISAFGDLKLSQSVRKTYKTLHTPAIDFDIHQISINPSGKLLAAAGATSVAVVVLPRGGYSKMVSDLVECRAVQIGQFYHSMKDSVPIAKIDWHPWGDAGSTLMVMTVDGKLREYDISVDTEEPQQVLSFVNEQKSTTFNAIDASEREVASFTLGKGRADWGPLTIYAIMKSGDIYSICPYLPQNASVPSTYVHSLECFIAAKQEFISKGSSTASKDLSAIYDYQHKYVAGLVKQMPPNAALSMEGNSVLLHPPRTIKAFPLRQGPFLLQPSPRSLAGSEGGDATDITYISFPTTETNSEDETKAAEQLGVLVASYQDGRIDLFLDVEKVEARWDVKQTSSHDFPMLAVYETIDLGLIKTLAPKPESEAAPLLDLLQANHPLLLLDPLHSDILYVYHAFGVHSLDLAPVIRTLSAALQDESNGQTDSQKVLENSGMTKVTPILNTFSVKRKCSNPIIGVNIPNDVYINYGIFILTSSMRILPLPLSLRAAITPAKPAAIQDGADSSLSSKWLTPLEGPSIYMTLNTDRAYEFTKLDLPTAPKPPTNIPYTSKEWMLTPDTLRYLGDTVNHLNGQMKAAHVNMRKALAHCTLLDMEKTRQAAKCREMESIVDKLKGPTRAETQSQISKIQQENKALLARLDRLLQSFMERASPELSEPEAKWFEELKRMKQDVLGRARYDEESLVSKTRLLEKEYARILPPLQALAAKEAQLAKKHAENAQNLGFTQAFEYGQRSSFDRTKITEVEKQISKLAANLQISLPRPPQA</sequence>
<protein>
    <recommendedName>
        <fullName evidence="11">Nucleoporin Nup82</fullName>
    </recommendedName>
</protein>
<evidence type="ECO:0000256" key="5">
    <source>
        <dbReference type="ARBA" id="ARBA00023010"/>
    </source>
</evidence>
<evidence type="ECO:0000256" key="3">
    <source>
        <dbReference type="ARBA" id="ARBA00022816"/>
    </source>
</evidence>
<dbReference type="Pfam" id="PF10168">
    <property type="entry name" value="Nup88"/>
    <property type="match status" value="2"/>
</dbReference>
<evidence type="ECO:0000256" key="7">
    <source>
        <dbReference type="ARBA" id="ARBA00023242"/>
    </source>
</evidence>
<keyword evidence="6" id="KW-0906">Nuclear pore complex</keyword>
<evidence type="ECO:0000256" key="4">
    <source>
        <dbReference type="ARBA" id="ARBA00022927"/>
    </source>
</evidence>
<dbReference type="EMBL" id="JAACJJ010000028">
    <property type="protein sequence ID" value="KAF5321101.1"/>
    <property type="molecule type" value="Genomic_DNA"/>
</dbReference>
<keyword evidence="4" id="KW-0653">Protein transport</keyword>
<comment type="caution">
    <text evidence="9">The sequence shown here is derived from an EMBL/GenBank/DDBJ whole genome shotgun (WGS) entry which is preliminary data.</text>
</comment>
<proteinExistence type="predicted"/>
<evidence type="ECO:0000256" key="8">
    <source>
        <dbReference type="SAM" id="Coils"/>
    </source>
</evidence>
<evidence type="ECO:0000313" key="10">
    <source>
        <dbReference type="Proteomes" id="UP000567179"/>
    </source>
</evidence>
<dbReference type="InterPro" id="IPR019321">
    <property type="entry name" value="Nucleoporin_Nup88"/>
</dbReference>
<dbReference type="PANTHER" id="PTHR13257:SF0">
    <property type="entry name" value="NUCLEAR PORE COMPLEX PROTEIN NUP88"/>
    <property type="match status" value="1"/>
</dbReference>
<dbReference type="GO" id="GO:0006406">
    <property type="term" value="P:mRNA export from nucleus"/>
    <property type="evidence" value="ECO:0007669"/>
    <property type="project" value="TreeGrafter"/>
</dbReference>
<dbReference type="InterPro" id="IPR037700">
    <property type="entry name" value="NUP88/NUP82"/>
</dbReference>
<feature type="coiled-coil region" evidence="8">
    <location>
        <begin position="692"/>
        <end position="719"/>
    </location>
</feature>
<organism evidence="9 10">
    <name type="scientific">Psilocybe cf. subviscida</name>
    <dbReference type="NCBI Taxonomy" id="2480587"/>
    <lineage>
        <taxon>Eukaryota</taxon>
        <taxon>Fungi</taxon>
        <taxon>Dikarya</taxon>
        <taxon>Basidiomycota</taxon>
        <taxon>Agaricomycotina</taxon>
        <taxon>Agaricomycetes</taxon>
        <taxon>Agaricomycetidae</taxon>
        <taxon>Agaricales</taxon>
        <taxon>Agaricineae</taxon>
        <taxon>Strophariaceae</taxon>
        <taxon>Psilocybe</taxon>
    </lineage>
</organism>
<dbReference type="GO" id="GO:0005643">
    <property type="term" value="C:nuclear pore"/>
    <property type="evidence" value="ECO:0007669"/>
    <property type="project" value="UniProtKB-SubCell"/>
</dbReference>
<dbReference type="SUPFAM" id="SSF50978">
    <property type="entry name" value="WD40 repeat-like"/>
    <property type="match status" value="1"/>
</dbReference>
<evidence type="ECO:0000256" key="6">
    <source>
        <dbReference type="ARBA" id="ARBA00023132"/>
    </source>
</evidence>
<evidence type="ECO:0000313" key="9">
    <source>
        <dbReference type="EMBL" id="KAF5321101.1"/>
    </source>
</evidence>
<keyword evidence="5" id="KW-0811">Translocation</keyword>
<dbReference type="InterPro" id="IPR036322">
    <property type="entry name" value="WD40_repeat_dom_sf"/>
</dbReference>
<dbReference type="Proteomes" id="UP000567179">
    <property type="component" value="Unassembled WGS sequence"/>
</dbReference>
<evidence type="ECO:0000256" key="2">
    <source>
        <dbReference type="ARBA" id="ARBA00022448"/>
    </source>
</evidence>
<dbReference type="GO" id="GO:0000056">
    <property type="term" value="P:ribosomal small subunit export from nucleus"/>
    <property type="evidence" value="ECO:0007669"/>
    <property type="project" value="InterPro"/>
</dbReference>
<reference evidence="9 10" key="1">
    <citation type="journal article" date="2020" name="ISME J.">
        <title>Uncovering the hidden diversity of litter-decomposition mechanisms in mushroom-forming fungi.</title>
        <authorList>
            <person name="Floudas D."/>
            <person name="Bentzer J."/>
            <person name="Ahren D."/>
            <person name="Johansson T."/>
            <person name="Persson P."/>
            <person name="Tunlid A."/>
        </authorList>
    </citation>
    <scope>NUCLEOTIDE SEQUENCE [LARGE SCALE GENOMIC DNA]</scope>
    <source>
        <strain evidence="9 10">CBS 101986</strain>
    </source>
</reference>
<keyword evidence="2" id="KW-0813">Transport</keyword>
<dbReference type="GO" id="GO:0017056">
    <property type="term" value="F:structural constituent of nuclear pore"/>
    <property type="evidence" value="ECO:0007669"/>
    <property type="project" value="InterPro"/>
</dbReference>
<evidence type="ECO:0008006" key="11">
    <source>
        <dbReference type="Google" id="ProtNLM"/>
    </source>
</evidence>
<dbReference type="AlphaFoldDB" id="A0A8H5F2E9"/>
<keyword evidence="8" id="KW-0175">Coiled coil</keyword>
<dbReference type="PANTHER" id="PTHR13257">
    <property type="entry name" value="NUCLEOPORIN NUP84-RELATED"/>
    <property type="match status" value="1"/>
</dbReference>